<evidence type="ECO:0000313" key="2">
    <source>
        <dbReference type="Proteomes" id="UP000652761"/>
    </source>
</evidence>
<gene>
    <name evidence="1" type="ORF">Taro_033663</name>
</gene>
<name>A0A843W0R4_COLES</name>
<comment type="caution">
    <text evidence="1">The sequence shown here is derived from an EMBL/GenBank/DDBJ whole genome shotgun (WGS) entry which is preliminary data.</text>
</comment>
<reference evidence="1" key="1">
    <citation type="submission" date="2017-07" db="EMBL/GenBank/DDBJ databases">
        <title>Taro Niue Genome Assembly and Annotation.</title>
        <authorList>
            <person name="Atibalentja N."/>
            <person name="Keating K."/>
            <person name="Fields C.J."/>
        </authorList>
    </citation>
    <scope>NUCLEOTIDE SEQUENCE</scope>
    <source>
        <strain evidence="1">Niue_2</strain>
        <tissue evidence="1">Leaf</tissue>
    </source>
</reference>
<dbReference type="EMBL" id="NMUH01002584">
    <property type="protein sequence ID" value="MQM00917.1"/>
    <property type="molecule type" value="Genomic_DNA"/>
</dbReference>
<keyword evidence="2" id="KW-1185">Reference proteome</keyword>
<organism evidence="1 2">
    <name type="scientific">Colocasia esculenta</name>
    <name type="common">Wild taro</name>
    <name type="synonym">Arum esculentum</name>
    <dbReference type="NCBI Taxonomy" id="4460"/>
    <lineage>
        <taxon>Eukaryota</taxon>
        <taxon>Viridiplantae</taxon>
        <taxon>Streptophyta</taxon>
        <taxon>Embryophyta</taxon>
        <taxon>Tracheophyta</taxon>
        <taxon>Spermatophyta</taxon>
        <taxon>Magnoliopsida</taxon>
        <taxon>Liliopsida</taxon>
        <taxon>Araceae</taxon>
        <taxon>Aroideae</taxon>
        <taxon>Colocasieae</taxon>
        <taxon>Colocasia</taxon>
    </lineage>
</organism>
<evidence type="ECO:0000313" key="1">
    <source>
        <dbReference type="EMBL" id="MQM00917.1"/>
    </source>
</evidence>
<accession>A0A843W0R4</accession>
<proteinExistence type="predicted"/>
<dbReference type="Proteomes" id="UP000652761">
    <property type="component" value="Unassembled WGS sequence"/>
</dbReference>
<dbReference type="AlphaFoldDB" id="A0A843W0R4"/>
<protein>
    <submittedName>
        <fullName evidence="1">Uncharacterized protein</fullName>
    </submittedName>
</protein>
<sequence length="188" mass="21672">MCHMNFSFLALLPNEKPTKIILDEENQNNYISQAIVDILLQTGEIIVDGDQTFVEFHLKFLGRTQKRSVNYFDGAWCTIDPSRSYITLGKEWLEERHVAIDSNQCIIQPPHLRGKFCFPKYISPAAKPVLPEKTVRVEVWDQDLFVESGFHLICDDIFEISPSLTATSEPPDVTKDQCNYDIIWFLIC</sequence>